<protein>
    <recommendedName>
        <fullName evidence="3">AraC family transcriptional regulator</fullName>
    </recommendedName>
</protein>
<organism evidence="1 2">
    <name type="scientific">Moraxella oculi</name>
    <dbReference type="NCBI Taxonomy" id="2940516"/>
    <lineage>
        <taxon>Bacteria</taxon>
        <taxon>Pseudomonadati</taxon>
        <taxon>Pseudomonadota</taxon>
        <taxon>Gammaproteobacteria</taxon>
        <taxon>Moraxellales</taxon>
        <taxon>Moraxellaceae</taxon>
        <taxon>Moraxella</taxon>
    </lineage>
</organism>
<reference evidence="1 2" key="1">
    <citation type="submission" date="2024-11" db="EMBL/GenBank/DDBJ databases">
        <title>First Report of Moraxella oculi in Brazil in an Infectious Bovine Keratoconjunctivitis Outbreak.</title>
        <authorList>
            <person name="Carvalho C.V."/>
            <person name="Domingues R."/>
            <person name="Coutinho C."/>
            <person name="Honorio N.T.B.S."/>
            <person name="Faza D.R.L.R."/>
            <person name="Carvalho W.A."/>
            <person name="Machado A.B.F."/>
            <person name="Martins M.F."/>
            <person name="Gaspar E.B."/>
        </authorList>
    </citation>
    <scope>NUCLEOTIDE SEQUENCE [LARGE SCALE GENOMIC DNA]</scope>
    <source>
        <strain evidence="1 2">2117LE</strain>
    </source>
</reference>
<accession>A0ABW8UD24</accession>
<proteinExistence type="predicted"/>
<sequence length="189" mass="22746">MLNIEYRINKETVHHINIHDKPDVYGVFVIESDFGLSLRDSSMMEDDIFELFDFNDNLFLWFWNLSLMNVEILKNHKSSFIIGYDLDNLPPYKGILFQRNDDILHTYEVFYYTEINYEFSKILPESYDIVKNNDEVFIYEWLIKSTSKTHEFLEEIINHDQDFKKNKYINLMFSYLHLINKSIGTKPLA</sequence>
<evidence type="ECO:0000313" key="2">
    <source>
        <dbReference type="Proteomes" id="UP001624684"/>
    </source>
</evidence>
<comment type="caution">
    <text evidence="1">The sequence shown here is derived from an EMBL/GenBank/DDBJ whole genome shotgun (WGS) entry which is preliminary data.</text>
</comment>
<name>A0ABW8UD24_9GAMM</name>
<evidence type="ECO:0008006" key="3">
    <source>
        <dbReference type="Google" id="ProtNLM"/>
    </source>
</evidence>
<gene>
    <name evidence="1" type="ORF">ACJHVH_09255</name>
</gene>
<evidence type="ECO:0000313" key="1">
    <source>
        <dbReference type="EMBL" id="MFL1733155.1"/>
    </source>
</evidence>
<dbReference type="EMBL" id="JBJJXE010000036">
    <property type="protein sequence ID" value="MFL1733155.1"/>
    <property type="molecule type" value="Genomic_DNA"/>
</dbReference>
<keyword evidence="2" id="KW-1185">Reference proteome</keyword>
<dbReference type="Proteomes" id="UP001624684">
    <property type="component" value="Unassembled WGS sequence"/>
</dbReference>
<dbReference type="RefSeq" id="WP_249102243.1">
    <property type="nucleotide sequence ID" value="NZ_JAMBAQ010000031.1"/>
</dbReference>